<proteinExistence type="predicted"/>
<evidence type="ECO:0000256" key="1">
    <source>
        <dbReference type="SAM" id="MobiDB-lite"/>
    </source>
</evidence>
<organism evidence="3 4">
    <name type="scientific">Puccinia sorghi</name>
    <dbReference type="NCBI Taxonomy" id="27349"/>
    <lineage>
        <taxon>Eukaryota</taxon>
        <taxon>Fungi</taxon>
        <taxon>Dikarya</taxon>
        <taxon>Basidiomycota</taxon>
        <taxon>Pucciniomycotina</taxon>
        <taxon>Pucciniomycetes</taxon>
        <taxon>Pucciniales</taxon>
        <taxon>Pucciniaceae</taxon>
        <taxon>Puccinia</taxon>
    </lineage>
</organism>
<name>A0A0L6UN54_9BASI</name>
<dbReference type="Proteomes" id="UP000037035">
    <property type="component" value="Unassembled WGS sequence"/>
</dbReference>
<dbReference type="AlphaFoldDB" id="A0A0L6UN54"/>
<keyword evidence="2" id="KW-0732">Signal</keyword>
<sequence length="194" mass="20452">MIFSTSRFSPMLISCVVSLLAVATQTLPIEAPVNLNMAVVPINPPNPLPLMDEGHRSLMKRAVGATHMSGGPGGASGHMDVVRRAVGTVADSAPISAIHAASTLEKRSAPLGTDQIHPIGLPVEDTTPPVVQELKASKLLPLLVKRSLSSHLVPKHPKPAPNSLKPVPLAKPDPKTRVAGQPDTEGKWARARAW</sequence>
<protein>
    <submittedName>
        <fullName evidence="3">Uncharacterized protein</fullName>
    </submittedName>
</protein>
<feature type="chain" id="PRO_5005567897" evidence="2">
    <location>
        <begin position="27"/>
        <end position="194"/>
    </location>
</feature>
<dbReference type="VEuPathDB" id="FungiDB:VP01_4679g1"/>
<dbReference type="EMBL" id="LAVV01009811">
    <property type="protein sequence ID" value="KNZ49949.1"/>
    <property type="molecule type" value="Genomic_DNA"/>
</dbReference>
<comment type="caution">
    <text evidence="3">The sequence shown here is derived from an EMBL/GenBank/DDBJ whole genome shotgun (WGS) entry which is preliminary data.</text>
</comment>
<evidence type="ECO:0000313" key="4">
    <source>
        <dbReference type="Proteomes" id="UP000037035"/>
    </source>
</evidence>
<feature type="signal peptide" evidence="2">
    <location>
        <begin position="1"/>
        <end position="26"/>
    </location>
</feature>
<reference evidence="3 4" key="1">
    <citation type="submission" date="2015-08" db="EMBL/GenBank/DDBJ databases">
        <title>Next Generation Sequencing and Analysis of the Genome of Puccinia sorghi L Schw, the Causal Agent of Maize Common Rust.</title>
        <authorList>
            <person name="Rochi L."/>
            <person name="Burguener G."/>
            <person name="Darino M."/>
            <person name="Turjanski A."/>
            <person name="Kreff E."/>
            <person name="Dieguez M.J."/>
            <person name="Sacco F."/>
        </authorList>
    </citation>
    <scope>NUCLEOTIDE SEQUENCE [LARGE SCALE GENOMIC DNA]</scope>
    <source>
        <strain evidence="3 4">RO10H11247</strain>
    </source>
</reference>
<evidence type="ECO:0000313" key="3">
    <source>
        <dbReference type="EMBL" id="KNZ49949.1"/>
    </source>
</evidence>
<accession>A0A0L6UN54</accession>
<evidence type="ECO:0000256" key="2">
    <source>
        <dbReference type="SAM" id="SignalP"/>
    </source>
</evidence>
<feature type="region of interest" description="Disordered" evidence="1">
    <location>
        <begin position="151"/>
        <end position="194"/>
    </location>
</feature>
<gene>
    <name evidence="3" type="ORF">VP01_4679g1</name>
</gene>
<dbReference type="OrthoDB" id="2503420at2759"/>
<keyword evidence="4" id="KW-1185">Reference proteome</keyword>